<dbReference type="InterPro" id="IPR005790">
    <property type="entry name" value="DNA_polIII_delta"/>
</dbReference>
<feature type="domain" description="DNA polymerase III delta N-terminal" evidence="9">
    <location>
        <begin position="19"/>
        <end position="135"/>
    </location>
</feature>
<evidence type="ECO:0000256" key="4">
    <source>
        <dbReference type="ARBA" id="ARBA00022695"/>
    </source>
</evidence>
<comment type="similarity">
    <text evidence="7">Belongs to the DNA polymerase HolA subunit family.</text>
</comment>
<evidence type="ECO:0000256" key="3">
    <source>
        <dbReference type="ARBA" id="ARBA00022679"/>
    </source>
</evidence>
<dbReference type="STRING" id="663278.Ethha_2088"/>
<comment type="catalytic activity">
    <reaction evidence="8">
        <text>DNA(n) + a 2'-deoxyribonucleoside 5'-triphosphate = DNA(n+1) + diphosphate</text>
        <dbReference type="Rhea" id="RHEA:22508"/>
        <dbReference type="Rhea" id="RHEA-COMP:17339"/>
        <dbReference type="Rhea" id="RHEA-COMP:17340"/>
        <dbReference type="ChEBI" id="CHEBI:33019"/>
        <dbReference type="ChEBI" id="CHEBI:61560"/>
        <dbReference type="ChEBI" id="CHEBI:173112"/>
        <dbReference type="EC" id="2.7.7.7"/>
    </reaction>
</comment>
<evidence type="ECO:0000256" key="7">
    <source>
        <dbReference type="ARBA" id="ARBA00034754"/>
    </source>
</evidence>
<keyword evidence="4" id="KW-0548">Nucleotidyltransferase</keyword>
<reference evidence="11 12" key="1">
    <citation type="submission" date="2010-12" db="EMBL/GenBank/DDBJ databases">
        <title>Complete sequence of Ethanoligenens harbinense YUAN-3.</title>
        <authorList>
            <person name="Lucas S."/>
            <person name="Copeland A."/>
            <person name="Lapidus A."/>
            <person name="Cheng J.-F."/>
            <person name="Bruce D."/>
            <person name="Goodwin L."/>
            <person name="Pitluck S."/>
            <person name="Chertkov O."/>
            <person name="Misra M."/>
            <person name="Detter J.C."/>
            <person name="Han C."/>
            <person name="Tapia R."/>
            <person name="Land M."/>
            <person name="Hauser L."/>
            <person name="Jeffries C."/>
            <person name="Kyrpides N."/>
            <person name="Ivanova N."/>
            <person name="Mikhailova N."/>
            <person name="Wang A."/>
            <person name="Mouttaki H."/>
            <person name="He Z."/>
            <person name="Zhou J."/>
            <person name="Hemme C.L."/>
            <person name="Woyke T."/>
        </authorList>
    </citation>
    <scope>NUCLEOTIDE SEQUENCE [LARGE SCALE GENOMIC DNA]</scope>
    <source>
        <strain evidence="12">DSM 18485 / JCM 12961 / CGMCC 1.5033 / YUAN-3</strain>
    </source>
</reference>
<dbReference type="eggNOG" id="COG1466">
    <property type="taxonomic scope" value="Bacteria"/>
</dbReference>
<dbReference type="Gene3D" id="3.40.50.300">
    <property type="entry name" value="P-loop containing nucleotide triphosphate hydrolases"/>
    <property type="match status" value="1"/>
</dbReference>
<dbReference type="EC" id="2.7.7.7" evidence="1"/>
<evidence type="ECO:0000259" key="10">
    <source>
        <dbReference type="Pfam" id="PF21694"/>
    </source>
</evidence>
<dbReference type="Proteomes" id="UP000001551">
    <property type="component" value="Chromosome"/>
</dbReference>
<evidence type="ECO:0000256" key="1">
    <source>
        <dbReference type="ARBA" id="ARBA00012417"/>
    </source>
</evidence>
<evidence type="ECO:0000256" key="6">
    <source>
        <dbReference type="ARBA" id="ARBA00022932"/>
    </source>
</evidence>
<dbReference type="InterPro" id="IPR027417">
    <property type="entry name" value="P-loop_NTPase"/>
</dbReference>
<dbReference type="AlphaFoldDB" id="E6U3K5"/>
<dbReference type="GO" id="GO:0003887">
    <property type="term" value="F:DNA-directed DNA polymerase activity"/>
    <property type="evidence" value="ECO:0007669"/>
    <property type="project" value="UniProtKB-KW"/>
</dbReference>
<feature type="domain" description="DNA polymerase III delta subunit-like C-terminal" evidence="10">
    <location>
        <begin position="215"/>
        <end position="334"/>
    </location>
</feature>
<evidence type="ECO:0000256" key="8">
    <source>
        <dbReference type="ARBA" id="ARBA00049244"/>
    </source>
</evidence>
<dbReference type="SUPFAM" id="SSF52540">
    <property type="entry name" value="P-loop containing nucleoside triphosphate hydrolases"/>
    <property type="match status" value="1"/>
</dbReference>
<keyword evidence="5" id="KW-0235">DNA replication</keyword>
<dbReference type="GO" id="GO:0009360">
    <property type="term" value="C:DNA polymerase III complex"/>
    <property type="evidence" value="ECO:0007669"/>
    <property type="project" value="InterPro"/>
</dbReference>
<dbReference type="HOGENOM" id="CLU_044694_2_0_9"/>
<dbReference type="Pfam" id="PF21694">
    <property type="entry name" value="DNA_pol3_delta_C"/>
    <property type="match status" value="1"/>
</dbReference>
<keyword evidence="3" id="KW-0808">Transferase</keyword>
<dbReference type="GO" id="GO:0003677">
    <property type="term" value="F:DNA binding"/>
    <property type="evidence" value="ECO:0007669"/>
    <property type="project" value="InterPro"/>
</dbReference>
<gene>
    <name evidence="11" type="ordered locus">Ethha_2088</name>
</gene>
<evidence type="ECO:0000259" key="9">
    <source>
        <dbReference type="Pfam" id="PF06144"/>
    </source>
</evidence>
<dbReference type="RefSeq" id="WP_013485953.1">
    <property type="nucleotide sequence ID" value="NC_014828.1"/>
</dbReference>
<accession>E6U3K5</accession>
<proteinExistence type="inferred from homology"/>
<keyword evidence="6" id="KW-0239">DNA-directed DNA polymerase</keyword>
<dbReference type="InterPro" id="IPR010372">
    <property type="entry name" value="DNA_pol3_delta_N"/>
</dbReference>
<dbReference type="PANTHER" id="PTHR34388:SF1">
    <property type="entry name" value="DNA POLYMERASE III SUBUNIT DELTA"/>
    <property type="match status" value="1"/>
</dbReference>
<dbReference type="KEGG" id="eha:Ethha_2088"/>
<dbReference type="Gene3D" id="1.20.272.10">
    <property type="match status" value="1"/>
</dbReference>
<evidence type="ECO:0000313" key="12">
    <source>
        <dbReference type="Proteomes" id="UP000001551"/>
    </source>
</evidence>
<name>E6U3K5_ETHHY</name>
<dbReference type="Gene3D" id="1.10.8.60">
    <property type="match status" value="1"/>
</dbReference>
<sequence length="345" mass="37501">MSTRELDSQIKSGQLARLYLLYGEEGYLAAHYARALSERAIPSVREFNLHRFSADTFDLSKLSAAVEHLPLMAERTCVVLQDIDPDTLKAKEWKEFLALLADAPASCVLVLAFTHVSYDKKSAHWKALIELAKKSGVAEQFAVPTKRELEKWLAKRARGAGASISAAAADALAEACGADMNRMAAEMEKLAAYAAGGEIGREAVDALVHKNIECSIYDLARAVLAGRLPAALETLGGLFDRKEEPVVILSALSQAFCDLYRAAVAVSAGKGQADLAADFPYRGREFRIRNALRDCRGLSEGYLRAALDRLLAADHQLKSSGADSRLALERLCVDLTHLRKRGIAG</sequence>
<dbReference type="NCBIfam" id="TIGR01128">
    <property type="entry name" value="holA"/>
    <property type="match status" value="1"/>
</dbReference>
<organism evidence="11 12">
    <name type="scientific">Ethanoligenens harbinense (strain DSM 18485 / JCM 12961 / CGMCC 1.5033 / YUAN-3)</name>
    <dbReference type="NCBI Taxonomy" id="663278"/>
    <lineage>
        <taxon>Bacteria</taxon>
        <taxon>Bacillati</taxon>
        <taxon>Bacillota</taxon>
        <taxon>Clostridia</taxon>
        <taxon>Eubacteriales</taxon>
        <taxon>Oscillospiraceae</taxon>
        <taxon>Ethanoligenens</taxon>
    </lineage>
</organism>
<evidence type="ECO:0000256" key="5">
    <source>
        <dbReference type="ARBA" id="ARBA00022705"/>
    </source>
</evidence>
<protein>
    <recommendedName>
        <fullName evidence="2">DNA polymerase III subunit delta</fullName>
        <ecNumber evidence="1">2.7.7.7</ecNumber>
    </recommendedName>
</protein>
<dbReference type="EMBL" id="CP002400">
    <property type="protein sequence ID" value="ADU27605.1"/>
    <property type="molecule type" value="Genomic_DNA"/>
</dbReference>
<dbReference type="InterPro" id="IPR008921">
    <property type="entry name" value="DNA_pol3_clamp-load_cplx_C"/>
</dbReference>
<dbReference type="InterPro" id="IPR048466">
    <property type="entry name" value="DNA_pol3_delta-like_C"/>
</dbReference>
<dbReference type="SUPFAM" id="SSF48019">
    <property type="entry name" value="post-AAA+ oligomerization domain-like"/>
    <property type="match status" value="1"/>
</dbReference>
<evidence type="ECO:0000256" key="2">
    <source>
        <dbReference type="ARBA" id="ARBA00017703"/>
    </source>
</evidence>
<evidence type="ECO:0000313" key="11">
    <source>
        <dbReference type="EMBL" id="ADU27605.1"/>
    </source>
</evidence>
<dbReference type="GO" id="GO:0006261">
    <property type="term" value="P:DNA-templated DNA replication"/>
    <property type="evidence" value="ECO:0007669"/>
    <property type="project" value="TreeGrafter"/>
</dbReference>
<dbReference type="Pfam" id="PF06144">
    <property type="entry name" value="DNA_pol3_delta"/>
    <property type="match status" value="1"/>
</dbReference>
<dbReference type="PANTHER" id="PTHR34388">
    <property type="entry name" value="DNA POLYMERASE III SUBUNIT DELTA"/>
    <property type="match status" value="1"/>
</dbReference>
<keyword evidence="12" id="KW-1185">Reference proteome</keyword>